<accession>A0A9Q3GL71</accession>
<organism evidence="1 2">
    <name type="scientific">Austropuccinia psidii MF-1</name>
    <dbReference type="NCBI Taxonomy" id="1389203"/>
    <lineage>
        <taxon>Eukaryota</taxon>
        <taxon>Fungi</taxon>
        <taxon>Dikarya</taxon>
        <taxon>Basidiomycota</taxon>
        <taxon>Pucciniomycotina</taxon>
        <taxon>Pucciniomycetes</taxon>
        <taxon>Pucciniales</taxon>
        <taxon>Sphaerophragmiaceae</taxon>
        <taxon>Austropuccinia</taxon>
    </lineage>
</organism>
<dbReference type="AlphaFoldDB" id="A0A9Q3GL71"/>
<protein>
    <submittedName>
        <fullName evidence="1">Uncharacterized protein</fullName>
    </submittedName>
</protein>
<proteinExistence type="predicted"/>
<keyword evidence="2" id="KW-1185">Reference proteome</keyword>
<dbReference type="Proteomes" id="UP000765509">
    <property type="component" value="Unassembled WGS sequence"/>
</dbReference>
<sequence length="102" mass="11177">MDLLAGISYPPNLLLRLDPTPACSTRPMVSGWGSSAPPSALRSFRRLGLFSKICTTALLSDQLNRSSIFGIVQLRFIKSLKSETALCLIAIPFNRRFPLVSP</sequence>
<comment type="caution">
    <text evidence="1">The sequence shown here is derived from an EMBL/GenBank/DDBJ whole genome shotgun (WGS) entry which is preliminary data.</text>
</comment>
<gene>
    <name evidence="1" type="ORF">O181_010427</name>
</gene>
<dbReference type="EMBL" id="AVOT02002523">
    <property type="protein sequence ID" value="MBW0470712.1"/>
    <property type="molecule type" value="Genomic_DNA"/>
</dbReference>
<evidence type="ECO:0000313" key="1">
    <source>
        <dbReference type="EMBL" id="MBW0470712.1"/>
    </source>
</evidence>
<evidence type="ECO:0000313" key="2">
    <source>
        <dbReference type="Proteomes" id="UP000765509"/>
    </source>
</evidence>
<reference evidence="1" key="1">
    <citation type="submission" date="2021-03" db="EMBL/GenBank/DDBJ databases">
        <title>Draft genome sequence of rust myrtle Austropuccinia psidii MF-1, a brazilian biotype.</title>
        <authorList>
            <person name="Quecine M.C."/>
            <person name="Pachon D.M.R."/>
            <person name="Bonatelli M.L."/>
            <person name="Correr F.H."/>
            <person name="Franceschini L.M."/>
            <person name="Leite T.F."/>
            <person name="Margarido G.R.A."/>
            <person name="Almeida C.A."/>
            <person name="Ferrarezi J.A."/>
            <person name="Labate C.A."/>
        </authorList>
    </citation>
    <scope>NUCLEOTIDE SEQUENCE</scope>
    <source>
        <strain evidence="1">MF-1</strain>
    </source>
</reference>
<name>A0A9Q3GL71_9BASI</name>